<keyword evidence="2" id="KW-1185">Reference proteome</keyword>
<evidence type="ECO:0000313" key="1">
    <source>
        <dbReference type="EMBL" id="KIK77369.1"/>
    </source>
</evidence>
<organism evidence="1 2">
    <name type="scientific">Paxillus rubicundulus Ve08.2h10</name>
    <dbReference type="NCBI Taxonomy" id="930991"/>
    <lineage>
        <taxon>Eukaryota</taxon>
        <taxon>Fungi</taxon>
        <taxon>Dikarya</taxon>
        <taxon>Basidiomycota</taxon>
        <taxon>Agaricomycotina</taxon>
        <taxon>Agaricomycetes</taxon>
        <taxon>Agaricomycetidae</taxon>
        <taxon>Boletales</taxon>
        <taxon>Paxilineae</taxon>
        <taxon>Paxillaceae</taxon>
        <taxon>Paxillus</taxon>
    </lineage>
</organism>
<reference evidence="1 2" key="1">
    <citation type="submission" date="2014-04" db="EMBL/GenBank/DDBJ databases">
        <authorList>
            <consortium name="DOE Joint Genome Institute"/>
            <person name="Kuo A."/>
            <person name="Kohler A."/>
            <person name="Jargeat P."/>
            <person name="Nagy L.G."/>
            <person name="Floudas D."/>
            <person name="Copeland A."/>
            <person name="Barry K.W."/>
            <person name="Cichocki N."/>
            <person name="Veneault-Fourrey C."/>
            <person name="LaButti K."/>
            <person name="Lindquist E.A."/>
            <person name="Lipzen A."/>
            <person name="Lundell T."/>
            <person name="Morin E."/>
            <person name="Murat C."/>
            <person name="Sun H."/>
            <person name="Tunlid A."/>
            <person name="Henrissat B."/>
            <person name="Grigoriev I.V."/>
            <person name="Hibbett D.S."/>
            <person name="Martin F."/>
            <person name="Nordberg H.P."/>
            <person name="Cantor M.N."/>
            <person name="Hua S.X."/>
        </authorList>
    </citation>
    <scope>NUCLEOTIDE SEQUENCE [LARGE SCALE GENOMIC DNA]</scope>
    <source>
        <strain evidence="1 2">Ve08.2h10</strain>
    </source>
</reference>
<dbReference type="AlphaFoldDB" id="A0A0D0DA51"/>
<dbReference type="InParanoid" id="A0A0D0DA51"/>
<sequence length="54" mass="6075">MDYACALQCSHGQLYVALSQCMNPRCVKVAFQREQDETKTLNVVSIEVVRGVLE</sequence>
<dbReference type="OrthoDB" id="3353471at2759"/>
<name>A0A0D0DA51_9AGAM</name>
<dbReference type="HOGENOM" id="CLU_001324_11_0_1"/>
<accession>A0A0D0DA51</accession>
<dbReference type="Proteomes" id="UP000054538">
    <property type="component" value="Unassembled WGS sequence"/>
</dbReference>
<dbReference type="EMBL" id="KN827017">
    <property type="protein sequence ID" value="KIK77369.1"/>
    <property type="molecule type" value="Genomic_DNA"/>
</dbReference>
<evidence type="ECO:0000313" key="2">
    <source>
        <dbReference type="Proteomes" id="UP000054538"/>
    </source>
</evidence>
<reference evidence="2" key="2">
    <citation type="submission" date="2015-01" db="EMBL/GenBank/DDBJ databases">
        <title>Evolutionary Origins and Diversification of the Mycorrhizal Mutualists.</title>
        <authorList>
            <consortium name="DOE Joint Genome Institute"/>
            <consortium name="Mycorrhizal Genomics Consortium"/>
            <person name="Kohler A."/>
            <person name="Kuo A."/>
            <person name="Nagy L.G."/>
            <person name="Floudas D."/>
            <person name="Copeland A."/>
            <person name="Barry K.W."/>
            <person name="Cichocki N."/>
            <person name="Veneault-Fourrey C."/>
            <person name="LaButti K."/>
            <person name="Lindquist E.A."/>
            <person name="Lipzen A."/>
            <person name="Lundell T."/>
            <person name="Morin E."/>
            <person name="Murat C."/>
            <person name="Riley R."/>
            <person name="Ohm R."/>
            <person name="Sun H."/>
            <person name="Tunlid A."/>
            <person name="Henrissat B."/>
            <person name="Grigoriev I.V."/>
            <person name="Hibbett D.S."/>
            <person name="Martin F."/>
        </authorList>
    </citation>
    <scope>NUCLEOTIDE SEQUENCE [LARGE SCALE GENOMIC DNA]</scope>
    <source>
        <strain evidence="2">Ve08.2h10</strain>
    </source>
</reference>
<gene>
    <name evidence="1" type="ORF">PAXRUDRAFT_167080</name>
</gene>
<proteinExistence type="predicted"/>
<protein>
    <submittedName>
        <fullName evidence="1">Uncharacterized protein</fullName>
    </submittedName>
</protein>